<name>A0AAN9FMN4_CLITE</name>
<dbReference type="Proteomes" id="UP001359559">
    <property type="component" value="Unassembled WGS sequence"/>
</dbReference>
<dbReference type="EMBL" id="JAYKXN010000006">
    <property type="protein sequence ID" value="KAK7279065.1"/>
    <property type="molecule type" value="Genomic_DNA"/>
</dbReference>
<evidence type="ECO:0000313" key="1">
    <source>
        <dbReference type="EMBL" id="KAK7279065.1"/>
    </source>
</evidence>
<evidence type="ECO:0000313" key="2">
    <source>
        <dbReference type="Proteomes" id="UP001359559"/>
    </source>
</evidence>
<dbReference type="PROSITE" id="PS51257">
    <property type="entry name" value="PROKAR_LIPOPROTEIN"/>
    <property type="match status" value="1"/>
</dbReference>
<organism evidence="1 2">
    <name type="scientific">Clitoria ternatea</name>
    <name type="common">Butterfly pea</name>
    <dbReference type="NCBI Taxonomy" id="43366"/>
    <lineage>
        <taxon>Eukaryota</taxon>
        <taxon>Viridiplantae</taxon>
        <taxon>Streptophyta</taxon>
        <taxon>Embryophyta</taxon>
        <taxon>Tracheophyta</taxon>
        <taxon>Spermatophyta</taxon>
        <taxon>Magnoliopsida</taxon>
        <taxon>eudicotyledons</taxon>
        <taxon>Gunneridae</taxon>
        <taxon>Pentapetalae</taxon>
        <taxon>rosids</taxon>
        <taxon>fabids</taxon>
        <taxon>Fabales</taxon>
        <taxon>Fabaceae</taxon>
        <taxon>Papilionoideae</taxon>
        <taxon>50 kb inversion clade</taxon>
        <taxon>NPAAA clade</taxon>
        <taxon>indigoferoid/millettioid clade</taxon>
        <taxon>Phaseoleae</taxon>
        <taxon>Clitoria</taxon>
    </lineage>
</organism>
<comment type="caution">
    <text evidence="1">The sequence shown here is derived from an EMBL/GenBank/DDBJ whole genome shotgun (WGS) entry which is preliminary data.</text>
</comment>
<protein>
    <submittedName>
        <fullName evidence="1">Uncharacterized protein</fullName>
    </submittedName>
</protein>
<proteinExistence type="predicted"/>
<dbReference type="AlphaFoldDB" id="A0AAN9FMN4"/>
<sequence length="332" mass="37188">MKMWRTIDSTTHLTLRTLRLRSFLFSSSSSSSCSPANISFSTFTTIITHSHSHSHSHSFLPQNHLSFTNTRHFTPNFAPFVLRCVSSVPTLDWNDAVSCSEVVVEGNDGAVEQDSKPSIPVRAFFFSTSVDLKSLVEQNKLNFVPPSSRMTNYVVLKFGNICDSKSKVLQREQNSPKKMMELHQKTEKRRERLVAGLGRGRGSWMRKGVPETLKIGMRKLNGISTCDNHATLERSAIPVLLGDHYAQLTTLVEIIVVNPNHEKDCLPTITEDRMEEKLDEVVMNLLEKWQERGLSGVGCWVGAGSLMEIGLGCWNLARSRTGLLEKLGHQSS</sequence>
<gene>
    <name evidence="1" type="ORF">RJT34_24109</name>
</gene>
<reference evidence="1 2" key="1">
    <citation type="submission" date="2024-01" db="EMBL/GenBank/DDBJ databases">
        <title>The genomes of 5 underutilized Papilionoideae crops provide insights into root nodulation and disease resistance.</title>
        <authorList>
            <person name="Yuan L."/>
        </authorList>
    </citation>
    <scope>NUCLEOTIDE SEQUENCE [LARGE SCALE GENOMIC DNA]</scope>
    <source>
        <strain evidence="1">LY-2023</strain>
        <tissue evidence="1">Leaf</tissue>
    </source>
</reference>
<keyword evidence="2" id="KW-1185">Reference proteome</keyword>
<accession>A0AAN9FMN4</accession>